<accession>A0ABW5JCK2</accession>
<keyword evidence="1" id="KW-0812">Transmembrane</keyword>
<evidence type="ECO:0008006" key="4">
    <source>
        <dbReference type="Google" id="ProtNLM"/>
    </source>
</evidence>
<dbReference type="EMBL" id="JBHULC010000038">
    <property type="protein sequence ID" value="MFD2523799.1"/>
    <property type="molecule type" value="Genomic_DNA"/>
</dbReference>
<feature type="transmembrane region" description="Helical" evidence="1">
    <location>
        <begin position="24"/>
        <end position="45"/>
    </location>
</feature>
<reference evidence="3" key="1">
    <citation type="journal article" date="2019" name="Int. J. Syst. Evol. Microbiol.">
        <title>The Global Catalogue of Microorganisms (GCM) 10K type strain sequencing project: providing services to taxonomists for standard genome sequencing and annotation.</title>
        <authorList>
            <consortium name="The Broad Institute Genomics Platform"/>
            <consortium name="The Broad Institute Genome Sequencing Center for Infectious Disease"/>
            <person name="Wu L."/>
            <person name="Ma J."/>
        </authorList>
    </citation>
    <scope>NUCLEOTIDE SEQUENCE [LARGE SCALE GENOMIC DNA]</scope>
    <source>
        <strain evidence="3">KCTC 52344</strain>
    </source>
</reference>
<sequence>MQRVKTAKPELQDDTLCFMTKYGIYLYLFLFLLPIAVFLFVFSFFGLNIPFEDDMGILHSLMIDLPNAKTFHDKFFIFFIPQNEHPIAIYKFFIWAYYIVFANIHIKYITLIGNLIFLCSLGFFFRQLQLIKVSWVWLIPIPYFLLSLYSYENALWALCTFQHTVIISLYLWGLYFTVAFREASYKFYIGVLLLACTYVCSGNGFLGFAIAFVILLLEKRVKSALIIGAIFALIKFTLLNNQYLHEPNPIKQILVSFLMLCGAIVKVSNQQAIIMGLGAVLIIGISLFFFYTVFGKLNKEERLYYLLATGLCLFGFGTLLGLAVFRDIASSAFPDRYRVYTHLLWIGLYLFTVPFLVRITFQQYIYRFMVFLGIGYFAYSFLNVMPNLLFQFHKRMLISVNYYAANTTLNGCFYREYFDETLRNLAERKIYQLPKPAFDSKNYLKGNPIRLTVTNPDSDTFYLSSNDGSLSGNPKQNALFVMLKDSSNNTPLLIPVMQKQNSLKSFLLGGYRFSKGFQTILSKTCFPDGNYNIQIARLEDNKLLVSDTPYLFDFKIFKVSSYK</sequence>
<protein>
    <recommendedName>
        <fullName evidence="4">Glycosyltransferase RgtA/B/C/D-like domain-containing protein</fullName>
    </recommendedName>
</protein>
<dbReference type="Proteomes" id="UP001597510">
    <property type="component" value="Unassembled WGS sequence"/>
</dbReference>
<comment type="caution">
    <text evidence="2">The sequence shown here is derived from an EMBL/GenBank/DDBJ whole genome shotgun (WGS) entry which is preliminary data.</text>
</comment>
<evidence type="ECO:0000313" key="3">
    <source>
        <dbReference type="Proteomes" id="UP001597510"/>
    </source>
</evidence>
<feature type="transmembrane region" description="Helical" evidence="1">
    <location>
        <begin position="187"/>
        <end position="215"/>
    </location>
</feature>
<evidence type="ECO:0000256" key="1">
    <source>
        <dbReference type="SAM" id="Phobius"/>
    </source>
</evidence>
<feature type="transmembrane region" description="Helical" evidence="1">
    <location>
        <begin position="155"/>
        <end position="175"/>
    </location>
</feature>
<keyword evidence="3" id="KW-1185">Reference proteome</keyword>
<feature type="transmembrane region" description="Helical" evidence="1">
    <location>
        <begin position="221"/>
        <end position="238"/>
    </location>
</feature>
<organism evidence="2 3">
    <name type="scientific">Emticicia soli</name>
    <dbReference type="NCBI Taxonomy" id="2027878"/>
    <lineage>
        <taxon>Bacteria</taxon>
        <taxon>Pseudomonadati</taxon>
        <taxon>Bacteroidota</taxon>
        <taxon>Cytophagia</taxon>
        <taxon>Cytophagales</taxon>
        <taxon>Leadbetterellaceae</taxon>
        <taxon>Emticicia</taxon>
    </lineage>
</organism>
<keyword evidence="1" id="KW-1133">Transmembrane helix</keyword>
<feature type="transmembrane region" description="Helical" evidence="1">
    <location>
        <begin position="303"/>
        <end position="325"/>
    </location>
</feature>
<dbReference type="RefSeq" id="WP_340234089.1">
    <property type="nucleotide sequence ID" value="NZ_JBBEWC010000001.1"/>
</dbReference>
<gene>
    <name evidence="2" type="ORF">ACFSR2_23060</name>
</gene>
<keyword evidence="1" id="KW-0472">Membrane</keyword>
<feature type="transmembrane region" description="Helical" evidence="1">
    <location>
        <begin position="273"/>
        <end position="291"/>
    </location>
</feature>
<proteinExistence type="predicted"/>
<evidence type="ECO:0000313" key="2">
    <source>
        <dbReference type="EMBL" id="MFD2523799.1"/>
    </source>
</evidence>
<name>A0ABW5JCK2_9BACT</name>
<feature type="transmembrane region" description="Helical" evidence="1">
    <location>
        <begin position="130"/>
        <end position="149"/>
    </location>
</feature>
<feature type="transmembrane region" description="Helical" evidence="1">
    <location>
        <begin position="364"/>
        <end position="382"/>
    </location>
</feature>
<feature type="transmembrane region" description="Helical" evidence="1">
    <location>
        <begin position="337"/>
        <end position="357"/>
    </location>
</feature>